<feature type="domain" description="Bacterial CdiA-CT RNAse A" evidence="2">
    <location>
        <begin position="451"/>
        <end position="581"/>
    </location>
</feature>
<gene>
    <name evidence="3" type="ORF">GCM10010094_94900</name>
</gene>
<feature type="region of interest" description="Disordered" evidence="1">
    <location>
        <begin position="1"/>
        <end position="29"/>
    </location>
</feature>
<reference evidence="3" key="2">
    <citation type="submission" date="2020-09" db="EMBL/GenBank/DDBJ databases">
        <authorList>
            <person name="Sun Q."/>
            <person name="Ohkuma M."/>
        </authorList>
    </citation>
    <scope>NUCLEOTIDE SEQUENCE</scope>
    <source>
        <strain evidence="3">JCM 3035</strain>
    </source>
</reference>
<dbReference type="InterPro" id="IPR041436">
    <property type="entry name" value="RNAse_A_bac"/>
</dbReference>
<protein>
    <recommendedName>
        <fullName evidence="2">Bacterial CdiA-CT RNAse A domain-containing protein</fullName>
    </recommendedName>
</protein>
<evidence type="ECO:0000313" key="4">
    <source>
        <dbReference type="Proteomes" id="UP000637788"/>
    </source>
</evidence>
<dbReference type="Pfam" id="PF18431">
    <property type="entry name" value="RNAse_A_bac"/>
    <property type="match status" value="1"/>
</dbReference>
<proteinExistence type="predicted"/>
<organism evidence="3 4">
    <name type="scientific">Streptomyces flaveus</name>
    <dbReference type="NCBI Taxonomy" id="66370"/>
    <lineage>
        <taxon>Bacteria</taxon>
        <taxon>Bacillati</taxon>
        <taxon>Actinomycetota</taxon>
        <taxon>Actinomycetes</taxon>
        <taxon>Kitasatosporales</taxon>
        <taxon>Streptomycetaceae</taxon>
        <taxon>Streptomyces</taxon>
        <taxon>Streptomyces aurantiacus group</taxon>
    </lineage>
</organism>
<feature type="region of interest" description="Disordered" evidence="1">
    <location>
        <begin position="120"/>
        <end position="142"/>
    </location>
</feature>
<feature type="compositionally biased region" description="Basic and acidic residues" evidence="1">
    <location>
        <begin position="123"/>
        <end position="132"/>
    </location>
</feature>
<name>A0A917RQQ0_9ACTN</name>
<evidence type="ECO:0000256" key="1">
    <source>
        <dbReference type="SAM" id="MobiDB-lite"/>
    </source>
</evidence>
<feature type="compositionally biased region" description="Basic and acidic residues" evidence="1">
    <location>
        <begin position="1"/>
        <end position="17"/>
    </location>
</feature>
<dbReference type="Proteomes" id="UP000637788">
    <property type="component" value="Unassembled WGS sequence"/>
</dbReference>
<reference evidence="3" key="1">
    <citation type="journal article" date="2014" name="Int. J. Syst. Evol. Microbiol.">
        <title>Complete genome sequence of Corynebacterium casei LMG S-19264T (=DSM 44701T), isolated from a smear-ripened cheese.</title>
        <authorList>
            <consortium name="US DOE Joint Genome Institute (JGI-PGF)"/>
            <person name="Walter F."/>
            <person name="Albersmeier A."/>
            <person name="Kalinowski J."/>
            <person name="Ruckert C."/>
        </authorList>
    </citation>
    <scope>NUCLEOTIDE SEQUENCE</scope>
    <source>
        <strain evidence="3">JCM 3035</strain>
    </source>
</reference>
<dbReference type="AlphaFoldDB" id="A0A917RQQ0"/>
<evidence type="ECO:0000313" key="3">
    <source>
        <dbReference type="EMBL" id="GGL18805.1"/>
    </source>
</evidence>
<dbReference type="RefSeq" id="WP_189327896.1">
    <property type="nucleotide sequence ID" value="NZ_BMPQ01000073.1"/>
</dbReference>
<accession>A0A917RQQ0</accession>
<comment type="caution">
    <text evidence="3">The sequence shown here is derived from an EMBL/GenBank/DDBJ whole genome shotgun (WGS) entry which is preliminary data.</text>
</comment>
<dbReference type="CDD" id="cd20684">
    <property type="entry name" value="CdiA-CT_Yk_RNaseA-like"/>
    <property type="match status" value="1"/>
</dbReference>
<dbReference type="EMBL" id="BMPQ01000073">
    <property type="protein sequence ID" value="GGL18805.1"/>
    <property type="molecule type" value="Genomic_DNA"/>
</dbReference>
<evidence type="ECO:0000259" key="2">
    <source>
        <dbReference type="Pfam" id="PF18431"/>
    </source>
</evidence>
<keyword evidence="4" id="KW-1185">Reference proteome</keyword>
<sequence>MADLPSDKQRQQERDQARTAPPDQGVGRFDVQPQHLYFTSLVVRDGQFDYDKQAKALTDTLDKYSQSAGTGWGADSFADRYGIVAGKFLELWAKSVVAVGGVAVGLTQTANNYVQADWAASKGKGEPPEEKQPPMVITTAPKYGPPNDLTWRGEGEYHDSWAISGILGEIPDFLMFIMKPVVDEGLRLGRIHEITPGVKEEEFRDIAGAWREASKDVKKAADDFTDAISYITDPTGNGEWQAAMRAFCQTIWGTTAWGKVRDQRAEVTPKKGARSWKTHGKMDPATRRPIIEVLDKSANVIQKLFDDLADVGQKTTETTTRLAKEAAEKTVKDLTTGLDPFELTKLAVGLVVAEVVLTFRSHMDKAAMDAAVEAYHEAFSDAAGKLAMLEFELDEALLSVPTFQAERARAQGFGARSLNEFKKEHSWQLPESQFPYTYSVDLAAAEGMGNGHTLDKHVGKTDEQLLQRMRDESKADGTPKIPGASTFADMESAQRYTQYALRDNTDEINKWLSGNPPKPTEEFNTPSVPLQGPLAGDAVTGRGTSLVDGKITEVQDTKGVSLRLMYDPSLDPPYVVFSSMPK</sequence>